<organism evidence="2 3">
    <name type="scientific">Saprolegnia diclina (strain VS20)</name>
    <dbReference type="NCBI Taxonomy" id="1156394"/>
    <lineage>
        <taxon>Eukaryota</taxon>
        <taxon>Sar</taxon>
        <taxon>Stramenopiles</taxon>
        <taxon>Oomycota</taxon>
        <taxon>Saprolegniomycetes</taxon>
        <taxon>Saprolegniales</taxon>
        <taxon>Saprolegniaceae</taxon>
        <taxon>Saprolegnia</taxon>
    </lineage>
</organism>
<reference evidence="2 3" key="1">
    <citation type="submission" date="2012-04" db="EMBL/GenBank/DDBJ databases">
        <title>The Genome Sequence of Saprolegnia declina VS20.</title>
        <authorList>
            <consortium name="The Broad Institute Genome Sequencing Platform"/>
            <person name="Russ C."/>
            <person name="Nusbaum C."/>
            <person name="Tyler B."/>
            <person name="van West P."/>
            <person name="Dieguez-Uribeondo J."/>
            <person name="de Bruijn I."/>
            <person name="Tripathy S."/>
            <person name="Jiang R."/>
            <person name="Young S.K."/>
            <person name="Zeng Q."/>
            <person name="Gargeya S."/>
            <person name="Fitzgerald M."/>
            <person name="Haas B."/>
            <person name="Abouelleil A."/>
            <person name="Alvarado L."/>
            <person name="Arachchi H.M."/>
            <person name="Berlin A."/>
            <person name="Chapman S.B."/>
            <person name="Goldberg J."/>
            <person name="Griggs A."/>
            <person name="Gujja S."/>
            <person name="Hansen M."/>
            <person name="Howarth C."/>
            <person name="Imamovic A."/>
            <person name="Larimer J."/>
            <person name="McCowen C."/>
            <person name="Montmayeur A."/>
            <person name="Murphy C."/>
            <person name="Neiman D."/>
            <person name="Pearson M."/>
            <person name="Priest M."/>
            <person name="Roberts A."/>
            <person name="Saif S."/>
            <person name="Shea T."/>
            <person name="Sisk P."/>
            <person name="Sykes S."/>
            <person name="Wortman J."/>
            <person name="Nusbaum C."/>
            <person name="Birren B."/>
        </authorList>
    </citation>
    <scope>NUCLEOTIDE SEQUENCE [LARGE SCALE GENOMIC DNA]</scope>
    <source>
        <strain evidence="2 3">VS20</strain>
    </source>
</reference>
<dbReference type="Proteomes" id="UP000030762">
    <property type="component" value="Unassembled WGS sequence"/>
</dbReference>
<keyword evidence="3" id="KW-1185">Reference proteome</keyword>
<evidence type="ECO:0000313" key="2">
    <source>
        <dbReference type="EMBL" id="EQC27579.1"/>
    </source>
</evidence>
<feature type="transmembrane region" description="Helical" evidence="1">
    <location>
        <begin position="62"/>
        <end position="87"/>
    </location>
</feature>
<evidence type="ECO:0000313" key="3">
    <source>
        <dbReference type="Proteomes" id="UP000030762"/>
    </source>
</evidence>
<dbReference type="VEuPathDB" id="FungiDB:SDRG_14633"/>
<dbReference type="AlphaFoldDB" id="T0PQ31"/>
<proteinExistence type="predicted"/>
<keyword evidence="1" id="KW-0812">Transmembrane</keyword>
<keyword evidence="1" id="KW-1133">Transmembrane helix</keyword>
<sequence>MHLTMSAVSPDANDVGWRASIDEDDWDPYVDGALCFLVFVQHLLTGTYFVALAALHYTATPAAVVILGGAYMKLSAYVFGAIALLHWSPILSPCITSSRRHWIYTLVRKVPSLPVSANARIA</sequence>
<protein>
    <submittedName>
        <fullName evidence="2">Uncharacterized protein</fullName>
    </submittedName>
</protein>
<accession>T0PQ31</accession>
<feature type="transmembrane region" description="Helical" evidence="1">
    <location>
        <begin position="36"/>
        <end position="55"/>
    </location>
</feature>
<gene>
    <name evidence="2" type="ORF">SDRG_14633</name>
</gene>
<keyword evidence="1" id="KW-0472">Membrane</keyword>
<feature type="non-terminal residue" evidence="2">
    <location>
        <position position="122"/>
    </location>
</feature>
<dbReference type="RefSeq" id="XP_008618999.1">
    <property type="nucleotide sequence ID" value="XM_008620777.1"/>
</dbReference>
<evidence type="ECO:0000256" key="1">
    <source>
        <dbReference type="SAM" id="Phobius"/>
    </source>
</evidence>
<dbReference type="InParanoid" id="T0PQ31"/>
<dbReference type="EMBL" id="JH767206">
    <property type="protein sequence ID" value="EQC27579.1"/>
    <property type="molecule type" value="Genomic_DNA"/>
</dbReference>
<name>T0PQ31_SAPDV</name>
<dbReference type="GeneID" id="19955360"/>